<evidence type="ECO:0000313" key="2">
    <source>
        <dbReference type="EMBL" id="KKQ98462.1"/>
    </source>
</evidence>
<organism evidence="2 3">
    <name type="scientific">Candidatus Woesebacteria bacterium GW2011_GWA1_39_12</name>
    <dbReference type="NCBI Taxonomy" id="1618549"/>
    <lineage>
        <taxon>Bacteria</taxon>
        <taxon>Candidatus Woeseibacteriota</taxon>
    </lineage>
</organism>
<dbReference type="AlphaFoldDB" id="A0A0G0M5G4"/>
<dbReference type="Pfam" id="PF22807">
    <property type="entry name" value="TrAA12"/>
    <property type="match status" value="1"/>
</dbReference>
<name>A0A0G0M5G4_9BACT</name>
<dbReference type="PANTHER" id="PTHR19328">
    <property type="entry name" value="HEDGEHOG-INTERACTING PROTEIN"/>
    <property type="match status" value="1"/>
</dbReference>
<dbReference type="SUPFAM" id="SSF50952">
    <property type="entry name" value="Soluble quinoprotein glucose dehydrogenase"/>
    <property type="match status" value="1"/>
</dbReference>
<feature type="domain" description="Pyrroloquinoline quinone-dependent pyranose dehydrogenase beta-propeller" evidence="1">
    <location>
        <begin position="60"/>
        <end position="402"/>
    </location>
</feature>
<dbReference type="Gene3D" id="2.120.10.30">
    <property type="entry name" value="TolB, C-terminal domain"/>
    <property type="match status" value="1"/>
</dbReference>
<evidence type="ECO:0000313" key="3">
    <source>
        <dbReference type="Proteomes" id="UP000034325"/>
    </source>
</evidence>
<evidence type="ECO:0000259" key="1">
    <source>
        <dbReference type="Pfam" id="PF22807"/>
    </source>
</evidence>
<gene>
    <name evidence="2" type="ORF">UT23_C0003G0089</name>
</gene>
<comment type="caution">
    <text evidence="2">The sequence shown here is derived from an EMBL/GenBank/DDBJ whole genome shotgun (WGS) entry which is preliminary data.</text>
</comment>
<sequence>MRKVLIITFLLVLGVSVLYSLLKNYYHVDPEAIINQVKPPSKDIIKLLPQGSDLNSPLNIPEGFRMAVFADVRKIGSPRVLAFDSNGTLFASIPSAGKVLALPDKNRDGIADALVEIIASLNSPHGIDFAGDKIFIAETDKVVRYDYDSSKIKLQNPKVLFSLSGGGRHFTRTIKILEDKIYTSVGSSCDTCQEKDWQRASILVSNLDGGDLKVFAKGLRNTVFFVFDNSGRIWGNEMGRDFLGDNLPPDELNVIETESPSTTLRTMDYGWPWCYGDRIRDTKFRGSESLDFCSKTVPSVFNYPAHIAPLGLTFIDSDLFSKEDQGSLLSAFHGSWNSSVPVGYKIVKLEVDEGKVTGMEDFITGFIKGKEILGRPVDLIFDKDGVLFISDDKADLIYILTKELKS</sequence>
<dbReference type="Proteomes" id="UP000034325">
    <property type="component" value="Unassembled WGS sequence"/>
</dbReference>
<dbReference type="EMBL" id="LBWA01000003">
    <property type="protein sequence ID" value="KKQ98462.1"/>
    <property type="molecule type" value="Genomic_DNA"/>
</dbReference>
<accession>A0A0G0M5G4</accession>
<dbReference type="InterPro" id="IPR011042">
    <property type="entry name" value="6-blade_b-propeller_TolB-like"/>
</dbReference>
<proteinExistence type="predicted"/>
<dbReference type="PANTHER" id="PTHR19328:SF53">
    <property type="entry name" value="MEMBRANE PROTEIN"/>
    <property type="match status" value="1"/>
</dbReference>
<dbReference type="InterPro" id="IPR011041">
    <property type="entry name" value="Quinoprot_gluc/sorb_DH_b-prop"/>
</dbReference>
<dbReference type="InterPro" id="IPR054539">
    <property type="entry name" value="Beta-prop_PDH"/>
</dbReference>
<protein>
    <submittedName>
        <fullName evidence="2">L-sorbosone dehydrogenase</fullName>
    </submittedName>
</protein>
<reference evidence="2 3" key="1">
    <citation type="journal article" date="2015" name="Nature">
        <title>rRNA introns, odd ribosomes, and small enigmatic genomes across a large radiation of phyla.</title>
        <authorList>
            <person name="Brown C.T."/>
            <person name="Hug L.A."/>
            <person name="Thomas B.C."/>
            <person name="Sharon I."/>
            <person name="Castelle C.J."/>
            <person name="Singh A."/>
            <person name="Wilkins M.J."/>
            <person name="Williams K.H."/>
            <person name="Banfield J.F."/>
        </authorList>
    </citation>
    <scope>NUCLEOTIDE SEQUENCE [LARGE SCALE GENOMIC DNA]</scope>
</reference>